<evidence type="ECO:0000313" key="2">
    <source>
        <dbReference type="Proteomes" id="UP000287651"/>
    </source>
</evidence>
<dbReference type="EMBL" id="AMZH03019141">
    <property type="protein sequence ID" value="RRT40746.1"/>
    <property type="molecule type" value="Genomic_DNA"/>
</dbReference>
<dbReference type="Proteomes" id="UP000287651">
    <property type="component" value="Unassembled WGS sequence"/>
</dbReference>
<dbReference type="AlphaFoldDB" id="A0A426XMN9"/>
<proteinExistence type="predicted"/>
<name>A0A426XMN9_ENSVE</name>
<accession>A0A426XMN9</accession>
<gene>
    <name evidence="1" type="ORF">B296_00058303</name>
</gene>
<protein>
    <submittedName>
        <fullName evidence="1">Uncharacterized protein</fullName>
    </submittedName>
</protein>
<reference evidence="1 2" key="1">
    <citation type="journal article" date="2014" name="Agronomy (Basel)">
        <title>A Draft Genome Sequence for Ensete ventricosum, the Drought-Tolerant Tree Against Hunger.</title>
        <authorList>
            <person name="Harrison J."/>
            <person name="Moore K.A."/>
            <person name="Paszkiewicz K."/>
            <person name="Jones T."/>
            <person name="Grant M."/>
            <person name="Ambacheew D."/>
            <person name="Muzemil S."/>
            <person name="Studholme D.J."/>
        </authorList>
    </citation>
    <scope>NUCLEOTIDE SEQUENCE [LARGE SCALE GENOMIC DNA]</scope>
</reference>
<organism evidence="1 2">
    <name type="scientific">Ensete ventricosum</name>
    <name type="common">Abyssinian banana</name>
    <name type="synonym">Musa ensete</name>
    <dbReference type="NCBI Taxonomy" id="4639"/>
    <lineage>
        <taxon>Eukaryota</taxon>
        <taxon>Viridiplantae</taxon>
        <taxon>Streptophyta</taxon>
        <taxon>Embryophyta</taxon>
        <taxon>Tracheophyta</taxon>
        <taxon>Spermatophyta</taxon>
        <taxon>Magnoliopsida</taxon>
        <taxon>Liliopsida</taxon>
        <taxon>Zingiberales</taxon>
        <taxon>Musaceae</taxon>
        <taxon>Ensete</taxon>
    </lineage>
</organism>
<sequence length="101" mass="11181">MGSLRDVSDFGWSAFPFFPSPPKPCSVNDGGILLDADIYPLACLHAQRSQIAGSHHDPAVVCCNWWACAHRRQSCCLWGPRLQPIGGSHSMRGRWTHTDFS</sequence>
<comment type="caution">
    <text evidence="1">The sequence shown here is derived from an EMBL/GenBank/DDBJ whole genome shotgun (WGS) entry which is preliminary data.</text>
</comment>
<evidence type="ECO:0000313" key="1">
    <source>
        <dbReference type="EMBL" id="RRT40746.1"/>
    </source>
</evidence>